<dbReference type="PANTHER" id="PTHR12286:SF5">
    <property type="entry name" value="SACCHAROPINE DEHYDROGENASE-LIKE OXIDOREDUCTASE"/>
    <property type="match status" value="1"/>
</dbReference>
<dbReference type="Proteomes" id="UP001379945">
    <property type="component" value="Unassembled WGS sequence"/>
</dbReference>
<accession>A0ABU9C5M2</accession>
<dbReference type="InterPro" id="IPR005097">
    <property type="entry name" value="Sacchrp_dh_NADP-bd"/>
</dbReference>
<keyword evidence="3" id="KW-1185">Reference proteome</keyword>
<organism evidence="2 3">
    <name type="scientific">Ideonella margarita</name>
    <dbReference type="NCBI Taxonomy" id="2984191"/>
    <lineage>
        <taxon>Bacteria</taxon>
        <taxon>Pseudomonadati</taxon>
        <taxon>Pseudomonadota</taxon>
        <taxon>Betaproteobacteria</taxon>
        <taxon>Burkholderiales</taxon>
        <taxon>Sphaerotilaceae</taxon>
        <taxon>Ideonella</taxon>
    </lineage>
</organism>
<sequence length="415" mass="44426">MSTAPTRPSDRSTDRPFDIILFGATGFTGRLVAEYLLARFGDQGQTLRWAMAGRSLPKLEALRSELGASHTLPLIEADAGDAGAMTQLVAQARVVITTVGPYQRHGEALVMACARAGTDYVDLCGEPAWMAKMIPLLQGPAADSGARIVFSCGFDSVPFDLGVLYLQHAATQLTGAPLAQVHGRVKVMKGGMSGGTLASALATIEAMGKDPALARTMANPFALTHGFTGPPQPAGDDAAYDELAGAWTGPFVMAPINTKNVHRTNALRGHPWGTQFVYDERMLTRDESRARSLARQSKLQTRLLGIGPVRGLMQRFLLPKPGQGPNQHQRETGRYEVLFMGRTADGRKLTTKVTGDRDPGYGSTCKMISESALCLLQDVDQRMTPGGVWTAGAAMGLTLVKRLETHAGLTFSMVD</sequence>
<dbReference type="Pfam" id="PF03435">
    <property type="entry name" value="Sacchrp_dh_NADP"/>
    <property type="match status" value="1"/>
</dbReference>
<name>A0ABU9C5M2_9BURK</name>
<evidence type="ECO:0000313" key="3">
    <source>
        <dbReference type="Proteomes" id="UP001379945"/>
    </source>
</evidence>
<dbReference type="InterPro" id="IPR036291">
    <property type="entry name" value="NAD(P)-bd_dom_sf"/>
</dbReference>
<comment type="caution">
    <text evidence="2">The sequence shown here is derived from an EMBL/GenBank/DDBJ whole genome shotgun (WGS) entry which is preliminary data.</text>
</comment>
<feature type="domain" description="Saccharopine dehydrogenase NADP binding" evidence="1">
    <location>
        <begin position="19"/>
        <end position="133"/>
    </location>
</feature>
<reference evidence="2 3" key="1">
    <citation type="submission" date="2024-04" db="EMBL/GenBank/DDBJ databases">
        <title>Novel species of the genus Ideonella isolated from streams.</title>
        <authorList>
            <person name="Lu H."/>
        </authorList>
    </citation>
    <scope>NUCLEOTIDE SEQUENCE [LARGE SCALE GENOMIC DNA]</scope>
    <source>
        <strain evidence="2 3">LYT19W</strain>
    </source>
</reference>
<dbReference type="InterPro" id="IPR051276">
    <property type="entry name" value="Saccharopine_DH-like_oxidrdct"/>
</dbReference>
<evidence type="ECO:0000259" key="1">
    <source>
        <dbReference type="Pfam" id="PF03435"/>
    </source>
</evidence>
<dbReference type="PANTHER" id="PTHR12286">
    <property type="entry name" value="SACCHAROPINE DEHYDROGENASE-LIKE OXIDOREDUCTASE"/>
    <property type="match status" value="1"/>
</dbReference>
<dbReference type="Gene3D" id="3.40.50.720">
    <property type="entry name" value="NAD(P)-binding Rossmann-like Domain"/>
    <property type="match status" value="1"/>
</dbReference>
<dbReference type="RefSeq" id="WP_341398491.1">
    <property type="nucleotide sequence ID" value="NZ_JBBUTI010000005.1"/>
</dbReference>
<dbReference type="SUPFAM" id="SSF51735">
    <property type="entry name" value="NAD(P)-binding Rossmann-fold domains"/>
    <property type="match status" value="1"/>
</dbReference>
<protein>
    <submittedName>
        <fullName evidence="2">Saccharopine dehydrogenase NADP-binding domain-containing protein</fullName>
    </submittedName>
</protein>
<proteinExistence type="predicted"/>
<gene>
    <name evidence="2" type="ORF">AACH00_07605</name>
</gene>
<evidence type="ECO:0000313" key="2">
    <source>
        <dbReference type="EMBL" id="MEK8046201.1"/>
    </source>
</evidence>
<dbReference type="EMBL" id="JBBUTI010000005">
    <property type="protein sequence ID" value="MEK8046201.1"/>
    <property type="molecule type" value="Genomic_DNA"/>
</dbReference>